<dbReference type="AlphaFoldDB" id="A0A5M3M8M7"/>
<evidence type="ECO:0000313" key="4">
    <source>
        <dbReference type="Proteomes" id="UP000053558"/>
    </source>
</evidence>
<organism evidence="3 4">
    <name type="scientific">Coniophora puteana (strain RWD-64-598)</name>
    <name type="common">Brown rot fungus</name>
    <dbReference type="NCBI Taxonomy" id="741705"/>
    <lineage>
        <taxon>Eukaryota</taxon>
        <taxon>Fungi</taxon>
        <taxon>Dikarya</taxon>
        <taxon>Basidiomycota</taxon>
        <taxon>Agaricomycotina</taxon>
        <taxon>Agaricomycetes</taxon>
        <taxon>Agaricomycetidae</taxon>
        <taxon>Boletales</taxon>
        <taxon>Coniophorineae</taxon>
        <taxon>Coniophoraceae</taxon>
        <taxon>Coniophora</taxon>
    </lineage>
</organism>
<dbReference type="SUPFAM" id="SSF52833">
    <property type="entry name" value="Thioredoxin-like"/>
    <property type="match status" value="1"/>
</dbReference>
<dbReference type="PANTHER" id="PTHR43968">
    <property type="match status" value="1"/>
</dbReference>
<dbReference type="InterPro" id="IPR050983">
    <property type="entry name" value="GST_Omega/HSP26"/>
</dbReference>
<dbReference type="Proteomes" id="UP000053558">
    <property type="component" value="Unassembled WGS sequence"/>
</dbReference>
<dbReference type="EMBL" id="JH711588">
    <property type="protein sequence ID" value="EIW75407.1"/>
    <property type="molecule type" value="Genomic_DNA"/>
</dbReference>
<dbReference type="SFLD" id="SFLDS00019">
    <property type="entry name" value="Glutathione_Transferase_(cytos"/>
    <property type="match status" value="1"/>
</dbReference>
<dbReference type="Pfam" id="PF13409">
    <property type="entry name" value="GST_N_2"/>
    <property type="match status" value="1"/>
</dbReference>
<feature type="domain" description="GST C-terminal" evidence="2">
    <location>
        <begin position="72"/>
        <end position="228"/>
    </location>
</feature>
<protein>
    <submittedName>
        <fullName evidence="3">Thioredoxin-like protein</fullName>
    </submittedName>
</protein>
<dbReference type="PANTHER" id="PTHR43968:SF6">
    <property type="entry name" value="GLUTATHIONE S-TRANSFERASE OMEGA"/>
    <property type="match status" value="1"/>
</dbReference>
<dbReference type="PROSITE" id="PS50404">
    <property type="entry name" value="GST_NTER"/>
    <property type="match status" value="1"/>
</dbReference>
<accession>A0A5M3M8M7</accession>
<gene>
    <name evidence="3" type="ORF">CONPUDRAFT_169277</name>
</gene>
<dbReference type="KEGG" id="cput:CONPUDRAFT_169277"/>
<name>A0A5M3M8M7_CONPW</name>
<proteinExistence type="predicted"/>
<feature type="domain" description="GST N-terminal" evidence="1">
    <location>
        <begin position="3"/>
        <end position="94"/>
    </location>
</feature>
<dbReference type="InterPro" id="IPR036249">
    <property type="entry name" value="Thioredoxin-like_sf"/>
</dbReference>
<dbReference type="Gene3D" id="3.40.30.10">
    <property type="entry name" value="Glutaredoxin"/>
    <property type="match status" value="1"/>
</dbReference>
<comment type="caution">
    <text evidence="3">The sequence shown here is derived from an EMBL/GenBank/DDBJ whole genome shotgun (WGS) entry which is preliminary data.</text>
</comment>
<dbReference type="Gene3D" id="1.20.1050.10">
    <property type="match status" value="1"/>
</dbReference>
<dbReference type="InterPro" id="IPR040079">
    <property type="entry name" value="Glutathione_S-Trfase"/>
</dbReference>
<dbReference type="RefSeq" id="XP_007774136.1">
    <property type="nucleotide sequence ID" value="XM_007775946.1"/>
</dbReference>
<dbReference type="GO" id="GO:0005737">
    <property type="term" value="C:cytoplasm"/>
    <property type="evidence" value="ECO:0007669"/>
    <property type="project" value="TreeGrafter"/>
</dbReference>
<dbReference type="InterPro" id="IPR010987">
    <property type="entry name" value="Glutathione-S-Trfase_C-like"/>
</dbReference>
<evidence type="ECO:0000313" key="3">
    <source>
        <dbReference type="EMBL" id="EIW75407.1"/>
    </source>
</evidence>
<dbReference type="InterPro" id="IPR036282">
    <property type="entry name" value="Glutathione-S-Trfase_C_sf"/>
</dbReference>
<dbReference type="SFLD" id="SFLDG00358">
    <property type="entry name" value="Main_(cytGST)"/>
    <property type="match status" value="1"/>
</dbReference>
<sequence>MSQRFVLYDNANSPFGQRVRIALREANVEYTSFEVDTANKPAWFVEKINPIGKVPAILYGGPDVPPDQPSPDSVKLAESHIIAEFIADLYPDSGLMPRDPVQRAHVHRFVDIVNTKFTPEIIPWFVTGASWQGIVDALVALQDLLPDDAAFAVGGSLTLADVAFVPLYSMFWIMCEKGLCLAEAARPRDVAEIVNGPELAKLKAYVDGLLVRPSIKAAVDQERQEKYLRKFVAGAHRHD</sequence>
<dbReference type="GeneID" id="19206185"/>
<reference evidence="4" key="1">
    <citation type="journal article" date="2012" name="Science">
        <title>The Paleozoic origin of enzymatic lignin decomposition reconstructed from 31 fungal genomes.</title>
        <authorList>
            <person name="Floudas D."/>
            <person name="Binder M."/>
            <person name="Riley R."/>
            <person name="Barry K."/>
            <person name="Blanchette R.A."/>
            <person name="Henrissat B."/>
            <person name="Martinez A.T."/>
            <person name="Otillar R."/>
            <person name="Spatafora J.W."/>
            <person name="Yadav J.S."/>
            <person name="Aerts A."/>
            <person name="Benoit I."/>
            <person name="Boyd A."/>
            <person name="Carlson A."/>
            <person name="Copeland A."/>
            <person name="Coutinho P.M."/>
            <person name="de Vries R.P."/>
            <person name="Ferreira P."/>
            <person name="Findley K."/>
            <person name="Foster B."/>
            <person name="Gaskell J."/>
            <person name="Glotzer D."/>
            <person name="Gorecki P."/>
            <person name="Heitman J."/>
            <person name="Hesse C."/>
            <person name="Hori C."/>
            <person name="Igarashi K."/>
            <person name="Jurgens J.A."/>
            <person name="Kallen N."/>
            <person name="Kersten P."/>
            <person name="Kohler A."/>
            <person name="Kuees U."/>
            <person name="Kumar T.K.A."/>
            <person name="Kuo A."/>
            <person name="LaButti K."/>
            <person name="Larrondo L.F."/>
            <person name="Lindquist E."/>
            <person name="Ling A."/>
            <person name="Lombard V."/>
            <person name="Lucas S."/>
            <person name="Lundell T."/>
            <person name="Martin R."/>
            <person name="McLaughlin D.J."/>
            <person name="Morgenstern I."/>
            <person name="Morin E."/>
            <person name="Murat C."/>
            <person name="Nagy L.G."/>
            <person name="Nolan M."/>
            <person name="Ohm R.A."/>
            <person name="Patyshakuliyeva A."/>
            <person name="Rokas A."/>
            <person name="Ruiz-Duenas F.J."/>
            <person name="Sabat G."/>
            <person name="Salamov A."/>
            <person name="Samejima M."/>
            <person name="Schmutz J."/>
            <person name="Slot J.C."/>
            <person name="St John F."/>
            <person name="Stenlid J."/>
            <person name="Sun H."/>
            <person name="Sun S."/>
            <person name="Syed K."/>
            <person name="Tsang A."/>
            <person name="Wiebenga A."/>
            <person name="Young D."/>
            <person name="Pisabarro A."/>
            <person name="Eastwood D.C."/>
            <person name="Martin F."/>
            <person name="Cullen D."/>
            <person name="Grigoriev I.V."/>
            <person name="Hibbett D.S."/>
        </authorList>
    </citation>
    <scope>NUCLEOTIDE SEQUENCE [LARGE SCALE GENOMIC DNA]</scope>
    <source>
        <strain evidence="4">RWD-64-598 SS2</strain>
    </source>
</reference>
<keyword evidence="4" id="KW-1185">Reference proteome</keyword>
<dbReference type="OrthoDB" id="202840at2759"/>
<dbReference type="CDD" id="cd00570">
    <property type="entry name" value="GST_N_family"/>
    <property type="match status" value="1"/>
</dbReference>
<dbReference type="PROSITE" id="PS50405">
    <property type="entry name" value="GST_CTER"/>
    <property type="match status" value="1"/>
</dbReference>
<dbReference type="SUPFAM" id="SSF47616">
    <property type="entry name" value="GST C-terminal domain-like"/>
    <property type="match status" value="1"/>
</dbReference>
<evidence type="ECO:0000259" key="1">
    <source>
        <dbReference type="PROSITE" id="PS50404"/>
    </source>
</evidence>
<evidence type="ECO:0000259" key="2">
    <source>
        <dbReference type="PROSITE" id="PS50405"/>
    </source>
</evidence>
<dbReference type="InterPro" id="IPR004045">
    <property type="entry name" value="Glutathione_S-Trfase_N"/>
</dbReference>